<accession>E0VTR4</accession>
<reference evidence="2" key="1">
    <citation type="submission" date="2007-04" db="EMBL/GenBank/DDBJ databases">
        <title>Annotation of Pediculus humanus corporis strain USDA.</title>
        <authorList>
            <person name="Kirkness E."/>
            <person name="Hannick L."/>
            <person name="Hass B."/>
            <person name="Bruggner R."/>
            <person name="Lawson D."/>
            <person name="Bidwell S."/>
            <person name="Joardar V."/>
            <person name="Caler E."/>
            <person name="Walenz B."/>
            <person name="Inman J."/>
            <person name="Schobel S."/>
            <person name="Galinsky K."/>
            <person name="Amedeo P."/>
            <person name="Strausberg R."/>
        </authorList>
    </citation>
    <scope>NUCLEOTIDE SEQUENCE</scope>
    <source>
        <strain evidence="2">USDA</strain>
    </source>
</reference>
<dbReference type="Gene3D" id="2.30.42.10">
    <property type="match status" value="1"/>
</dbReference>
<dbReference type="EMBL" id="AAZO01005334">
    <property type="status" value="NOT_ANNOTATED_CDS"/>
    <property type="molecule type" value="Genomic_DNA"/>
</dbReference>
<dbReference type="InParanoid" id="E0VTR4"/>
<sequence length="73" mass="8162">MRDSRIKTVTLKSHDFTGLGFNICGNMRDGIFVKDILHRGPAFESGCINTGKPYKSRVAPLFVPMATKLKYLT</sequence>
<evidence type="ECO:0000313" key="3">
    <source>
        <dbReference type="EnsemblMetazoa" id="PHUM436590-PA"/>
    </source>
</evidence>
<dbReference type="CDD" id="cd00136">
    <property type="entry name" value="PDZ_canonical"/>
    <property type="match status" value="1"/>
</dbReference>
<gene>
    <name evidence="3" type="primary">8230578</name>
    <name evidence="2" type="ORF">Phum_PHUM436590</name>
</gene>
<dbReference type="EMBL" id="DS235771">
    <property type="protein sequence ID" value="EEB16770.1"/>
    <property type="molecule type" value="Genomic_DNA"/>
</dbReference>
<dbReference type="VEuPathDB" id="VectorBase:PHUM436590"/>
<feature type="domain" description="PDZ" evidence="1">
    <location>
        <begin position="8"/>
        <end position="51"/>
    </location>
</feature>
<dbReference type="AlphaFoldDB" id="E0VTR4"/>
<name>E0VTR4_PEDHC</name>
<dbReference type="RefSeq" id="XP_002429508.1">
    <property type="nucleotide sequence ID" value="XM_002429463.1"/>
</dbReference>
<protein>
    <recommendedName>
        <fullName evidence="1">PDZ domain-containing protein</fullName>
    </recommendedName>
</protein>
<proteinExistence type="predicted"/>
<dbReference type="HOGENOM" id="CLU_2707755_0_0_1"/>
<reference evidence="2" key="2">
    <citation type="submission" date="2007-04" db="EMBL/GenBank/DDBJ databases">
        <title>The genome of the human body louse.</title>
        <authorList>
            <consortium name="The Human Body Louse Genome Consortium"/>
            <person name="Kirkness E."/>
            <person name="Walenz B."/>
            <person name="Hass B."/>
            <person name="Bruggner R."/>
            <person name="Strausberg R."/>
        </authorList>
    </citation>
    <scope>NUCLEOTIDE SEQUENCE</scope>
    <source>
        <strain evidence="2">USDA</strain>
    </source>
</reference>
<dbReference type="GeneID" id="8230578"/>
<dbReference type="InterPro" id="IPR001478">
    <property type="entry name" value="PDZ"/>
</dbReference>
<dbReference type="InterPro" id="IPR036034">
    <property type="entry name" value="PDZ_sf"/>
</dbReference>
<dbReference type="Proteomes" id="UP000009046">
    <property type="component" value="Unassembled WGS sequence"/>
</dbReference>
<dbReference type="EnsemblMetazoa" id="PHUM436590-RA">
    <property type="protein sequence ID" value="PHUM436590-PA"/>
    <property type="gene ID" value="PHUM436590"/>
</dbReference>
<evidence type="ECO:0000313" key="4">
    <source>
        <dbReference type="Proteomes" id="UP000009046"/>
    </source>
</evidence>
<organism>
    <name type="scientific">Pediculus humanus subsp. corporis</name>
    <name type="common">Body louse</name>
    <dbReference type="NCBI Taxonomy" id="121224"/>
    <lineage>
        <taxon>Eukaryota</taxon>
        <taxon>Metazoa</taxon>
        <taxon>Ecdysozoa</taxon>
        <taxon>Arthropoda</taxon>
        <taxon>Hexapoda</taxon>
        <taxon>Insecta</taxon>
        <taxon>Pterygota</taxon>
        <taxon>Neoptera</taxon>
        <taxon>Paraneoptera</taxon>
        <taxon>Psocodea</taxon>
        <taxon>Troctomorpha</taxon>
        <taxon>Phthiraptera</taxon>
        <taxon>Anoplura</taxon>
        <taxon>Pediculidae</taxon>
        <taxon>Pediculus</taxon>
    </lineage>
</organism>
<keyword evidence="4" id="KW-1185">Reference proteome</keyword>
<dbReference type="OrthoDB" id="447516at2759"/>
<dbReference type="KEGG" id="phu:Phum_PHUM436590"/>
<reference evidence="3" key="3">
    <citation type="submission" date="2021-02" db="UniProtKB">
        <authorList>
            <consortium name="EnsemblMetazoa"/>
        </authorList>
    </citation>
    <scope>IDENTIFICATION</scope>
    <source>
        <strain evidence="3">USDA</strain>
    </source>
</reference>
<evidence type="ECO:0000313" key="2">
    <source>
        <dbReference type="EMBL" id="EEB16770.1"/>
    </source>
</evidence>
<dbReference type="SUPFAM" id="SSF50156">
    <property type="entry name" value="PDZ domain-like"/>
    <property type="match status" value="1"/>
</dbReference>
<dbReference type="PROSITE" id="PS50106">
    <property type="entry name" value="PDZ"/>
    <property type="match status" value="1"/>
</dbReference>
<dbReference type="CTD" id="8230578"/>
<evidence type="ECO:0000259" key="1">
    <source>
        <dbReference type="PROSITE" id="PS50106"/>
    </source>
</evidence>